<dbReference type="InterPro" id="IPR000772">
    <property type="entry name" value="Ricin_B_lectin"/>
</dbReference>
<organism evidence="2 3">
    <name type="scientific">Actinoplanes xinjiangensis</name>
    <dbReference type="NCBI Taxonomy" id="512350"/>
    <lineage>
        <taxon>Bacteria</taxon>
        <taxon>Bacillati</taxon>
        <taxon>Actinomycetota</taxon>
        <taxon>Actinomycetes</taxon>
        <taxon>Micromonosporales</taxon>
        <taxon>Micromonosporaceae</taxon>
        <taxon>Actinoplanes</taxon>
    </lineage>
</organism>
<dbReference type="Gene3D" id="2.80.10.50">
    <property type="match status" value="1"/>
</dbReference>
<dbReference type="PROSITE" id="PS50231">
    <property type="entry name" value="RICIN_B_LECTIN"/>
    <property type="match status" value="1"/>
</dbReference>
<dbReference type="Pfam" id="PF14200">
    <property type="entry name" value="RicinB_lectin_2"/>
    <property type="match status" value="1"/>
</dbReference>
<gene>
    <name evidence="2" type="ORF">BC793_10191</name>
</gene>
<dbReference type="SUPFAM" id="SSF50370">
    <property type="entry name" value="Ricin B-like lectins"/>
    <property type="match status" value="1"/>
</dbReference>
<dbReference type="GO" id="GO:0030246">
    <property type="term" value="F:carbohydrate binding"/>
    <property type="evidence" value="ECO:0007669"/>
    <property type="project" value="UniProtKB-KW"/>
</dbReference>
<sequence>MTASLSDVPPGSQVLYLTFTGTGTGLFDVDDFTLGRSTGNAGTGPVVGLAGKCPDISNGGSADGRQIHLWDCHSGANQQWRLP</sequence>
<dbReference type="OrthoDB" id="4249082at2"/>
<accession>A0A316FUU7</accession>
<proteinExistence type="predicted"/>
<name>A0A316FUU7_9ACTN</name>
<dbReference type="EMBL" id="QGGR01000001">
    <property type="protein sequence ID" value="PWK52082.1"/>
    <property type="molecule type" value="Genomic_DNA"/>
</dbReference>
<feature type="domain" description="Ricin B lectin" evidence="1">
    <location>
        <begin position="50"/>
        <end position="82"/>
    </location>
</feature>
<evidence type="ECO:0000259" key="1">
    <source>
        <dbReference type="Pfam" id="PF14200"/>
    </source>
</evidence>
<keyword evidence="3" id="KW-1185">Reference proteome</keyword>
<evidence type="ECO:0000313" key="2">
    <source>
        <dbReference type="EMBL" id="PWK52082.1"/>
    </source>
</evidence>
<dbReference type="AlphaFoldDB" id="A0A316FUU7"/>
<reference evidence="2 3" key="1">
    <citation type="submission" date="2018-05" db="EMBL/GenBank/DDBJ databases">
        <title>Genomic Encyclopedia of Archaeal and Bacterial Type Strains, Phase II (KMG-II): from individual species to whole genera.</title>
        <authorList>
            <person name="Goeker M."/>
        </authorList>
    </citation>
    <scope>NUCLEOTIDE SEQUENCE [LARGE SCALE GENOMIC DNA]</scope>
    <source>
        <strain evidence="2 3">DSM 45184</strain>
    </source>
</reference>
<keyword evidence="2" id="KW-0430">Lectin</keyword>
<protein>
    <submittedName>
        <fullName evidence="2">Ricin-type beta-trefoil lectin protein</fullName>
    </submittedName>
</protein>
<comment type="caution">
    <text evidence="2">The sequence shown here is derived from an EMBL/GenBank/DDBJ whole genome shotgun (WGS) entry which is preliminary data.</text>
</comment>
<evidence type="ECO:0000313" key="3">
    <source>
        <dbReference type="Proteomes" id="UP000245697"/>
    </source>
</evidence>
<dbReference type="Proteomes" id="UP000245697">
    <property type="component" value="Unassembled WGS sequence"/>
</dbReference>
<dbReference type="InterPro" id="IPR035992">
    <property type="entry name" value="Ricin_B-like_lectins"/>
</dbReference>
<dbReference type="RefSeq" id="WP_109588527.1">
    <property type="nucleotide sequence ID" value="NZ_BONA01000021.1"/>
</dbReference>